<dbReference type="InterPro" id="IPR011990">
    <property type="entry name" value="TPR-like_helical_dom_sf"/>
</dbReference>
<evidence type="ECO:0000256" key="1">
    <source>
        <dbReference type="ARBA" id="ARBA00004240"/>
    </source>
</evidence>
<keyword evidence="2" id="KW-0732">Signal</keyword>
<keyword evidence="6" id="KW-0472">Membrane</keyword>
<dbReference type="PRINTS" id="PR00625">
    <property type="entry name" value="JDOMAIN"/>
</dbReference>
<reference evidence="8 9" key="2">
    <citation type="submission" date="2018-11" db="EMBL/GenBank/DDBJ databases">
        <authorList>
            <consortium name="Pathogen Informatics"/>
        </authorList>
    </citation>
    <scope>NUCLEOTIDE SEQUENCE [LARGE SCALE GENOMIC DNA]</scope>
    <source>
        <strain evidence="8">Dakar</strain>
        <strain evidence="9">Dakar, Senegal</strain>
    </source>
</reference>
<dbReference type="SUPFAM" id="SSF48452">
    <property type="entry name" value="TPR-like"/>
    <property type="match status" value="1"/>
</dbReference>
<gene>
    <name evidence="8" type="ORF">SCUD_LOCUS17873</name>
</gene>
<dbReference type="PROSITE" id="PS50076">
    <property type="entry name" value="DNAJ_2"/>
    <property type="match status" value="1"/>
</dbReference>
<dbReference type="Proteomes" id="UP000279833">
    <property type="component" value="Unassembled WGS sequence"/>
</dbReference>
<keyword evidence="6" id="KW-1133">Transmembrane helix</keyword>
<keyword evidence="9" id="KW-1185">Reference proteome</keyword>
<dbReference type="GO" id="GO:0034975">
    <property type="term" value="P:protein folding in endoplasmic reticulum"/>
    <property type="evidence" value="ECO:0007669"/>
    <property type="project" value="TreeGrafter"/>
</dbReference>
<dbReference type="GO" id="GO:0051087">
    <property type="term" value="F:protein-folding chaperone binding"/>
    <property type="evidence" value="ECO:0007669"/>
    <property type="project" value="TreeGrafter"/>
</dbReference>
<evidence type="ECO:0000313" key="9">
    <source>
        <dbReference type="Proteomes" id="UP000279833"/>
    </source>
</evidence>
<dbReference type="InterPro" id="IPR051727">
    <property type="entry name" value="DnaJ_C3_Co-chaperones"/>
</dbReference>
<feature type="coiled-coil region" evidence="5">
    <location>
        <begin position="301"/>
        <end position="328"/>
    </location>
</feature>
<dbReference type="STRING" id="6186.A0A183KS36"/>
<dbReference type="Gene3D" id="1.10.287.110">
    <property type="entry name" value="DnaJ domain"/>
    <property type="match status" value="1"/>
</dbReference>
<dbReference type="EMBL" id="UZAK01040329">
    <property type="protein sequence ID" value="VDP64431.1"/>
    <property type="molecule type" value="Genomic_DNA"/>
</dbReference>
<keyword evidence="5" id="KW-0175">Coiled coil</keyword>
<dbReference type="InterPro" id="IPR019734">
    <property type="entry name" value="TPR_rpt"/>
</dbReference>
<protein>
    <submittedName>
        <fullName evidence="10">J domain-containing protein</fullName>
    </submittedName>
</protein>
<dbReference type="PROSITE" id="PS50005">
    <property type="entry name" value="TPR"/>
    <property type="match status" value="1"/>
</dbReference>
<dbReference type="SMART" id="SM00271">
    <property type="entry name" value="DnaJ"/>
    <property type="match status" value="1"/>
</dbReference>
<evidence type="ECO:0000313" key="10">
    <source>
        <dbReference type="WBParaSite" id="SCUD_0001787601-mRNA-1"/>
    </source>
</evidence>
<evidence type="ECO:0000256" key="3">
    <source>
        <dbReference type="ARBA" id="ARBA00022824"/>
    </source>
</evidence>
<evidence type="ECO:0000256" key="6">
    <source>
        <dbReference type="SAM" id="Phobius"/>
    </source>
</evidence>
<feature type="domain" description="J" evidence="7">
    <location>
        <begin position="329"/>
        <end position="396"/>
    </location>
</feature>
<evidence type="ECO:0000313" key="8">
    <source>
        <dbReference type="EMBL" id="VDP64431.1"/>
    </source>
</evidence>
<sequence>MCYKVRMPFYYFFTITCFYTIGILMFIPNFSCLVTLSVNGSVEDILEKGTRLLASGKFEEALLLYSDAIGMSKLNHDTGASAKISEIHKLQNQWEDARKLFGNSEYREALTLLDKLVESVDYAEELRELRARCYLSLGDVQKGLQEMRFGVHLTNDNREGLLRISQIMYDTGFAVQAVNELRECLRLDQDDKACLSLYKKVNKVAKAITATQEALEAERYSDCIKKASEIVKFESSNPEYANQANISLCHCHAKAKSADGVSYCESVVQHYPESTEFQLYQAEAYINADRFQDAISTYQKILEHESNNQKAKEGMKKAQKLLKASNRRDYYKILGVPKSASKKDILKAYRKMAAEYHPDKFQGEEKVQAEKKFVLISAAKEVLTDDEKRTQFENGVDPLDPEQQAQNPFGGHPFNGFPFSHMHPFEGAHFEFHFG</sequence>
<comment type="subcellular location">
    <subcellularLocation>
        <location evidence="1">Endoplasmic reticulum</location>
    </subcellularLocation>
</comment>
<name>A0A183KS36_9TREM</name>
<keyword evidence="4" id="KW-0802">TPR repeat</keyword>
<dbReference type="InterPro" id="IPR036869">
    <property type="entry name" value="J_dom_sf"/>
</dbReference>
<dbReference type="WBParaSite" id="SCUD_0001787601-mRNA-1">
    <property type="protein sequence ID" value="SCUD_0001787601-mRNA-1"/>
    <property type="gene ID" value="SCUD_0001787601"/>
</dbReference>
<dbReference type="SUPFAM" id="SSF46565">
    <property type="entry name" value="Chaperone J-domain"/>
    <property type="match status" value="1"/>
</dbReference>
<organism evidence="10">
    <name type="scientific">Schistosoma curassoni</name>
    <dbReference type="NCBI Taxonomy" id="6186"/>
    <lineage>
        <taxon>Eukaryota</taxon>
        <taxon>Metazoa</taxon>
        <taxon>Spiralia</taxon>
        <taxon>Lophotrochozoa</taxon>
        <taxon>Platyhelminthes</taxon>
        <taxon>Trematoda</taxon>
        <taxon>Digenea</taxon>
        <taxon>Strigeidida</taxon>
        <taxon>Schistosomatoidea</taxon>
        <taxon>Schistosomatidae</taxon>
        <taxon>Schistosoma</taxon>
    </lineage>
</organism>
<feature type="transmembrane region" description="Helical" evidence="6">
    <location>
        <begin position="9"/>
        <end position="27"/>
    </location>
</feature>
<evidence type="ECO:0000259" key="7">
    <source>
        <dbReference type="PROSITE" id="PS50076"/>
    </source>
</evidence>
<dbReference type="Gene3D" id="1.25.40.10">
    <property type="entry name" value="Tetratricopeptide repeat domain"/>
    <property type="match status" value="1"/>
</dbReference>
<dbReference type="GO" id="GO:0051787">
    <property type="term" value="F:misfolded protein binding"/>
    <property type="evidence" value="ECO:0007669"/>
    <property type="project" value="TreeGrafter"/>
</dbReference>
<dbReference type="AlphaFoldDB" id="A0A183KS36"/>
<dbReference type="CDD" id="cd06257">
    <property type="entry name" value="DnaJ"/>
    <property type="match status" value="1"/>
</dbReference>
<evidence type="ECO:0000256" key="2">
    <source>
        <dbReference type="ARBA" id="ARBA00022729"/>
    </source>
</evidence>
<dbReference type="GO" id="GO:0005783">
    <property type="term" value="C:endoplasmic reticulum"/>
    <property type="evidence" value="ECO:0007669"/>
    <property type="project" value="UniProtKB-SubCell"/>
</dbReference>
<dbReference type="PANTHER" id="PTHR44140">
    <property type="entry name" value="LD25575P"/>
    <property type="match status" value="1"/>
</dbReference>
<accession>A0A183KS36</accession>
<dbReference type="InterPro" id="IPR001623">
    <property type="entry name" value="DnaJ_domain"/>
</dbReference>
<keyword evidence="6" id="KW-0812">Transmembrane</keyword>
<keyword evidence="3" id="KW-0256">Endoplasmic reticulum</keyword>
<evidence type="ECO:0000256" key="4">
    <source>
        <dbReference type="PROSITE-ProRule" id="PRU00339"/>
    </source>
</evidence>
<proteinExistence type="predicted"/>
<reference evidence="10" key="1">
    <citation type="submission" date="2016-06" db="UniProtKB">
        <authorList>
            <consortium name="WormBaseParasite"/>
        </authorList>
    </citation>
    <scope>IDENTIFICATION</scope>
</reference>
<evidence type="ECO:0000256" key="5">
    <source>
        <dbReference type="SAM" id="Coils"/>
    </source>
</evidence>
<dbReference type="Pfam" id="PF00226">
    <property type="entry name" value="DnaJ"/>
    <property type="match status" value="1"/>
</dbReference>
<feature type="repeat" description="TPR" evidence="4">
    <location>
        <begin position="275"/>
        <end position="308"/>
    </location>
</feature>
<dbReference type="PANTHER" id="PTHR44140:SF2">
    <property type="entry name" value="LD25575P"/>
    <property type="match status" value="1"/>
</dbReference>